<comment type="caution">
    <text evidence="1">The sequence shown here is derived from an EMBL/GenBank/DDBJ whole genome shotgun (WGS) entry which is preliminary data.</text>
</comment>
<keyword evidence="2" id="KW-1185">Reference proteome</keyword>
<accession>V2W389</accession>
<proteinExistence type="predicted"/>
<dbReference type="KEGG" id="mrr:Moror_8485"/>
<evidence type="ECO:0000313" key="1">
    <source>
        <dbReference type="EMBL" id="ESK81258.1"/>
    </source>
</evidence>
<dbReference type="EMBL" id="AWSO01002589">
    <property type="protein sequence ID" value="ESK81258.1"/>
    <property type="molecule type" value="Genomic_DNA"/>
</dbReference>
<reference evidence="1 2" key="1">
    <citation type="journal article" date="2014" name="BMC Genomics">
        <title>Genome and secretome analysis of the hemibiotrophic fungal pathogen, Moniliophthora roreri, which causes frosty pod rot disease of cacao: mechanisms of the biotrophic and necrotrophic phases.</title>
        <authorList>
            <person name="Meinhardt L.W."/>
            <person name="Costa G.G.L."/>
            <person name="Thomazella D.P.T."/>
            <person name="Teixeira P.J.P.L."/>
            <person name="Carazzolle M.F."/>
            <person name="Schuster S.C."/>
            <person name="Carlson J.E."/>
            <person name="Guiltinan M.J."/>
            <person name="Mieczkowski P."/>
            <person name="Farmer A."/>
            <person name="Ramaraj T."/>
            <person name="Crozier J."/>
            <person name="Davis R.E."/>
            <person name="Shao J."/>
            <person name="Melnick R.L."/>
            <person name="Pereira G.A.G."/>
            <person name="Bailey B.A."/>
        </authorList>
    </citation>
    <scope>NUCLEOTIDE SEQUENCE [LARGE SCALE GENOMIC DNA]</scope>
    <source>
        <strain evidence="1 2">MCA 2997</strain>
    </source>
</reference>
<protein>
    <submittedName>
        <fullName evidence="1">Uncharacterized protein</fullName>
    </submittedName>
</protein>
<organism evidence="1 2">
    <name type="scientific">Moniliophthora roreri (strain MCA 2997)</name>
    <name type="common">Cocoa frosty pod rot fungus</name>
    <name type="synonym">Crinipellis roreri</name>
    <dbReference type="NCBI Taxonomy" id="1381753"/>
    <lineage>
        <taxon>Eukaryota</taxon>
        <taxon>Fungi</taxon>
        <taxon>Dikarya</taxon>
        <taxon>Basidiomycota</taxon>
        <taxon>Agaricomycotina</taxon>
        <taxon>Agaricomycetes</taxon>
        <taxon>Agaricomycetidae</taxon>
        <taxon>Agaricales</taxon>
        <taxon>Marasmiineae</taxon>
        <taxon>Marasmiaceae</taxon>
        <taxon>Moniliophthora</taxon>
    </lineage>
</organism>
<evidence type="ECO:0000313" key="2">
    <source>
        <dbReference type="Proteomes" id="UP000017559"/>
    </source>
</evidence>
<dbReference type="AlphaFoldDB" id="V2W389"/>
<dbReference type="Proteomes" id="UP000017559">
    <property type="component" value="Unassembled WGS sequence"/>
</dbReference>
<sequence length="167" mass="18508">MTINLRELKKTLSNVHKFLPEKAFLGIMVDNVCHEAFNSLAGLSDDDMLAVSKNHELIELCITVFKKVTYSSVRNVIDDQVHKSVSDNVLYLEQLADSTCKPDKSTSAEPSVCPIEAKNLSKADVEDFLTDIKKSGEEEPAPCTCSHRKGKEKTPAKTEKHICALLC</sequence>
<name>V2W389_MONRO</name>
<dbReference type="HOGENOM" id="CLU_089015_0_0_1"/>
<gene>
    <name evidence="1" type="ORF">Moror_8485</name>
</gene>